<keyword evidence="1" id="KW-1133">Transmembrane helix</keyword>
<protein>
    <recommendedName>
        <fullName evidence="4">Transposase DDE domain-containing protein</fullName>
    </recommendedName>
</protein>
<evidence type="ECO:0000313" key="2">
    <source>
        <dbReference type="EMBL" id="MBB6143563.1"/>
    </source>
</evidence>
<comment type="caution">
    <text evidence="2">The sequence shown here is derived from an EMBL/GenBank/DDBJ whole genome shotgun (WGS) entry which is preliminary data.</text>
</comment>
<sequence>MAGLSLEFILMLAYAASLAVIALLLEWVARHAHRRSLRSAASGFTYDPSRDIWRCPQDQHLFPIFSDSAKGVVIYRAPAAACNSCRSKEACTDSDHGREIERRDRNSVEYGMKQFHRAISITLLLLGILILVVELFRARDLYPRIILVSVLTLFCLVVQRLCASLSQSASKNVQHLT</sequence>
<dbReference type="AlphaFoldDB" id="A0A841JQD2"/>
<feature type="transmembrane region" description="Helical" evidence="1">
    <location>
        <begin position="6"/>
        <end position="29"/>
    </location>
</feature>
<feature type="transmembrane region" description="Helical" evidence="1">
    <location>
        <begin position="142"/>
        <end position="162"/>
    </location>
</feature>
<dbReference type="EMBL" id="JACHEK010000003">
    <property type="protein sequence ID" value="MBB6143563.1"/>
    <property type="molecule type" value="Genomic_DNA"/>
</dbReference>
<name>A0A841JQD2_9BACT</name>
<proteinExistence type="predicted"/>
<reference evidence="2 3" key="1">
    <citation type="submission" date="2020-08" db="EMBL/GenBank/DDBJ databases">
        <title>Genomic Encyclopedia of Type Strains, Phase IV (KMG-IV): sequencing the most valuable type-strain genomes for metagenomic binning, comparative biology and taxonomic classification.</title>
        <authorList>
            <person name="Goeker M."/>
        </authorList>
    </citation>
    <scope>NUCLEOTIDE SEQUENCE [LARGE SCALE GENOMIC DNA]</scope>
    <source>
        <strain evidence="2 3">DSM 103733</strain>
    </source>
</reference>
<keyword evidence="1" id="KW-0472">Membrane</keyword>
<feature type="transmembrane region" description="Helical" evidence="1">
    <location>
        <begin position="115"/>
        <end position="136"/>
    </location>
</feature>
<evidence type="ECO:0000313" key="3">
    <source>
        <dbReference type="Proteomes" id="UP000538666"/>
    </source>
</evidence>
<keyword evidence="3" id="KW-1185">Reference proteome</keyword>
<keyword evidence="1" id="KW-0812">Transmembrane</keyword>
<dbReference type="Proteomes" id="UP000538666">
    <property type="component" value="Unassembled WGS sequence"/>
</dbReference>
<gene>
    <name evidence="2" type="ORF">HNQ77_001512</name>
</gene>
<dbReference type="RefSeq" id="WP_050058815.1">
    <property type="nucleotide sequence ID" value="NZ_JACHEK010000003.1"/>
</dbReference>
<evidence type="ECO:0008006" key="4">
    <source>
        <dbReference type="Google" id="ProtNLM"/>
    </source>
</evidence>
<organism evidence="2 3">
    <name type="scientific">Silvibacterium bohemicum</name>
    <dbReference type="NCBI Taxonomy" id="1577686"/>
    <lineage>
        <taxon>Bacteria</taxon>
        <taxon>Pseudomonadati</taxon>
        <taxon>Acidobacteriota</taxon>
        <taxon>Terriglobia</taxon>
        <taxon>Terriglobales</taxon>
        <taxon>Acidobacteriaceae</taxon>
        <taxon>Silvibacterium</taxon>
    </lineage>
</organism>
<dbReference type="OrthoDB" id="119867at2"/>
<accession>A0A841JQD2</accession>
<evidence type="ECO:0000256" key="1">
    <source>
        <dbReference type="SAM" id="Phobius"/>
    </source>
</evidence>